<dbReference type="GO" id="GO:0004857">
    <property type="term" value="F:enzyme inhibitor activity"/>
    <property type="evidence" value="ECO:0007669"/>
    <property type="project" value="InterPro"/>
</dbReference>
<dbReference type="NCBIfam" id="TIGR01614">
    <property type="entry name" value="PME_inhib"/>
    <property type="match status" value="1"/>
</dbReference>
<dbReference type="Pfam" id="PF04043">
    <property type="entry name" value="PMEI"/>
    <property type="match status" value="1"/>
</dbReference>
<gene>
    <name evidence="4" type="ORF">MIMGU_mgv1a027147mg</name>
</gene>
<dbReference type="InterPro" id="IPR035513">
    <property type="entry name" value="Invertase/methylesterase_inhib"/>
</dbReference>
<sequence length="410" mass="44028">MNTCPRFVLMLTNLSFFFLLITATNAQDKNQPDDLITKPLLITINPAALVPQLNSTSSPHPKPAPNPKPEGPESNSTSPHLKPAPKSNSTPSPSPIPAPKPDPTSPHSKPETKPDPTSPHPKPAPTPKPAPKPDPTSPHSKPETKPDPTSPHPKPAPTPKPAPKPDPTSPHSKPETKPDPTSPQPKPAPNPKPAPKPDPTSPHPKPTPKPDPTSPNPKPAPKPDPTSPHPKPAPKPDPKKTVPPKPDTTTKSTASSSSPYHFANHFCLSRRLDVKSTFCLQVLRSSPASTKANDNQALLNIAAEMSIKYGEKTLTFLKKMSADKTTKPDLKPAIEDCVSAYEGYLTQYKMLMEEVGSDGQVASYDSELAKIEINSCVRALSKNKNADIVARNKVALDYARLTQNIADSLE</sequence>
<name>A0A022R977_ERYGU</name>
<dbReference type="SMART" id="SM00856">
    <property type="entry name" value="PMEI"/>
    <property type="match status" value="1"/>
</dbReference>
<accession>A0A022R977</accession>
<dbReference type="STRING" id="4155.A0A022R977"/>
<feature type="signal peptide" evidence="2">
    <location>
        <begin position="1"/>
        <end position="26"/>
    </location>
</feature>
<proteinExistence type="predicted"/>
<feature type="compositionally biased region" description="Pro residues" evidence="1">
    <location>
        <begin position="60"/>
        <end position="69"/>
    </location>
</feature>
<feature type="domain" description="Pectinesterase inhibitor" evidence="3">
    <location>
        <begin position="269"/>
        <end position="408"/>
    </location>
</feature>
<evidence type="ECO:0000256" key="2">
    <source>
        <dbReference type="SAM" id="SignalP"/>
    </source>
</evidence>
<dbReference type="Gene3D" id="1.20.140.40">
    <property type="entry name" value="Invertase/pectin methylesterase inhibitor family protein"/>
    <property type="match status" value="1"/>
</dbReference>
<feature type="compositionally biased region" description="Pro residues" evidence="1">
    <location>
        <begin position="148"/>
        <end position="168"/>
    </location>
</feature>
<keyword evidence="5" id="KW-1185">Reference proteome</keyword>
<evidence type="ECO:0000259" key="3">
    <source>
        <dbReference type="SMART" id="SM00856"/>
    </source>
</evidence>
<feature type="compositionally biased region" description="Low complexity" evidence="1">
    <location>
        <begin position="247"/>
        <end position="259"/>
    </location>
</feature>
<evidence type="ECO:0000313" key="4">
    <source>
        <dbReference type="EMBL" id="EYU36831.1"/>
    </source>
</evidence>
<dbReference type="Proteomes" id="UP000030748">
    <property type="component" value="Unassembled WGS sequence"/>
</dbReference>
<keyword evidence="2" id="KW-0732">Signal</keyword>
<dbReference type="InterPro" id="IPR034088">
    <property type="entry name" value="Pla_a_1-like"/>
</dbReference>
<dbReference type="AlphaFoldDB" id="A0A022R977"/>
<feature type="chain" id="PRO_5001504954" description="Pectinesterase inhibitor domain-containing protein" evidence="2">
    <location>
        <begin position="27"/>
        <end position="410"/>
    </location>
</feature>
<dbReference type="SUPFAM" id="SSF101148">
    <property type="entry name" value="Plant invertase/pectin methylesterase inhibitor"/>
    <property type="match status" value="1"/>
</dbReference>
<protein>
    <recommendedName>
        <fullName evidence="3">Pectinesterase inhibitor domain-containing protein</fullName>
    </recommendedName>
</protein>
<feature type="compositionally biased region" description="Pro residues" evidence="1">
    <location>
        <begin position="180"/>
        <end position="233"/>
    </location>
</feature>
<dbReference type="InterPro" id="IPR006501">
    <property type="entry name" value="Pectinesterase_inhib_dom"/>
</dbReference>
<organism evidence="4 5">
    <name type="scientific">Erythranthe guttata</name>
    <name type="common">Yellow monkey flower</name>
    <name type="synonym">Mimulus guttatus</name>
    <dbReference type="NCBI Taxonomy" id="4155"/>
    <lineage>
        <taxon>Eukaryota</taxon>
        <taxon>Viridiplantae</taxon>
        <taxon>Streptophyta</taxon>
        <taxon>Embryophyta</taxon>
        <taxon>Tracheophyta</taxon>
        <taxon>Spermatophyta</taxon>
        <taxon>Magnoliopsida</taxon>
        <taxon>eudicotyledons</taxon>
        <taxon>Gunneridae</taxon>
        <taxon>Pentapetalae</taxon>
        <taxon>asterids</taxon>
        <taxon>lamiids</taxon>
        <taxon>Lamiales</taxon>
        <taxon>Phrymaceae</taxon>
        <taxon>Erythranthe</taxon>
    </lineage>
</organism>
<feature type="compositionally biased region" description="Pro residues" evidence="1">
    <location>
        <begin position="92"/>
        <end position="104"/>
    </location>
</feature>
<feature type="region of interest" description="Disordered" evidence="1">
    <location>
        <begin position="51"/>
        <end position="260"/>
    </location>
</feature>
<dbReference type="PANTHER" id="PTHR31890">
    <property type="entry name" value="PLANT INVERTASE/PECTIN METHYLESTERASE INHIBITOR SUPERFAMILY PROTEIN"/>
    <property type="match status" value="1"/>
</dbReference>
<feature type="compositionally biased region" description="Pro residues" evidence="1">
    <location>
        <begin position="116"/>
        <end position="136"/>
    </location>
</feature>
<evidence type="ECO:0000256" key="1">
    <source>
        <dbReference type="SAM" id="MobiDB-lite"/>
    </source>
</evidence>
<dbReference type="PANTHER" id="PTHR31890:SF9">
    <property type="entry name" value="PLANT INVERTASE_PECTIN METHYLESTERASE INHIBITOR SUPERFAMILY PROTEIN"/>
    <property type="match status" value="1"/>
</dbReference>
<evidence type="ECO:0000313" key="5">
    <source>
        <dbReference type="Proteomes" id="UP000030748"/>
    </source>
</evidence>
<dbReference type="EMBL" id="KI630592">
    <property type="protein sequence ID" value="EYU36831.1"/>
    <property type="molecule type" value="Genomic_DNA"/>
</dbReference>
<reference evidence="4 5" key="1">
    <citation type="journal article" date="2013" name="Proc. Natl. Acad. Sci. U.S.A.">
        <title>Fine-scale variation in meiotic recombination in Mimulus inferred from population shotgun sequencing.</title>
        <authorList>
            <person name="Hellsten U."/>
            <person name="Wright K.M."/>
            <person name="Jenkins J."/>
            <person name="Shu S."/>
            <person name="Yuan Y."/>
            <person name="Wessler S.R."/>
            <person name="Schmutz J."/>
            <person name="Willis J.H."/>
            <person name="Rokhsar D.S."/>
        </authorList>
    </citation>
    <scope>NUCLEOTIDE SEQUENCE [LARGE SCALE GENOMIC DNA]</scope>
    <source>
        <strain evidence="5">cv. DUN x IM62</strain>
    </source>
</reference>
<dbReference type="CDD" id="cd15795">
    <property type="entry name" value="PMEI-Pla_a_1_like"/>
    <property type="match status" value="1"/>
</dbReference>